<dbReference type="Pfam" id="PF10825">
    <property type="entry name" value="DUF2752"/>
    <property type="match status" value="1"/>
</dbReference>
<sequence>MRPTPDTPKASDQIAIMAYLSGFVLTTLVFLVSFWYRPPDVPTVVLCTLKSTTGIDCPTCGLTRAFCALAKGEWQRALRFHPLSPAVFALFGWWWLRSLLHLLGKGDWVNRVETWFPPLLTVLVVVTGMLVSWLFKLWFQ</sequence>
<dbReference type="EMBL" id="CP072642">
    <property type="protein sequence ID" value="QUV93580.1"/>
    <property type="molecule type" value="Genomic_DNA"/>
</dbReference>
<feature type="transmembrane region" description="Helical" evidence="1">
    <location>
        <begin position="78"/>
        <end position="96"/>
    </location>
</feature>
<name>A0ABX8AY11_9BACT</name>
<keyword evidence="1" id="KW-1133">Transmembrane helix</keyword>
<organism evidence="2 3">
    <name type="scientific">Chloracidobacterium sp. N</name>
    <dbReference type="NCBI Taxonomy" id="2821540"/>
    <lineage>
        <taxon>Bacteria</taxon>
        <taxon>Pseudomonadati</taxon>
        <taxon>Acidobacteriota</taxon>
        <taxon>Terriglobia</taxon>
        <taxon>Terriglobales</taxon>
        <taxon>Acidobacteriaceae</taxon>
        <taxon>Chloracidobacterium</taxon>
        <taxon>Chloracidobacterium aggregatum</taxon>
    </lineage>
</organism>
<evidence type="ECO:0000313" key="3">
    <source>
        <dbReference type="Proteomes" id="UP000677668"/>
    </source>
</evidence>
<evidence type="ECO:0000256" key="1">
    <source>
        <dbReference type="SAM" id="Phobius"/>
    </source>
</evidence>
<keyword evidence="1" id="KW-0472">Membrane</keyword>
<feature type="transmembrane region" description="Helical" evidence="1">
    <location>
        <begin position="116"/>
        <end position="139"/>
    </location>
</feature>
<keyword evidence="3" id="KW-1185">Reference proteome</keyword>
<accession>A0ABX8AY11</accession>
<feature type="transmembrane region" description="Helical" evidence="1">
    <location>
        <begin position="14"/>
        <end position="36"/>
    </location>
</feature>
<dbReference type="RefSeq" id="WP_211421948.1">
    <property type="nucleotide sequence ID" value="NZ_CP072642.1"/>
</dbReference>
<dbReference type="InterPro" id="IPR021215">
    <property type="entry name" value="DUF2752"/>
</dbReference>
<gene>
    <name evidence="2" type="ORF">J8C05_09400</name>
</gene>
<reference evidence="2 3" key="1">
    <citation type="submission" date="2021-03" db="EMBL/GenBank/DDBJ databases">
        <title>Genomic and phenotypic characterization of Chloracidobacterium isolates provides evidence for multiple species.</title>
        <authorList>
            <person name="Saini M.K."/>
            <person name="Costas A.M.G."/>
            <person name="Tank M."/>
            <person name="Bryant D.A."/>
        </authorList>
    </citation>
    <scope>NUCLEOTIDE SEQUENCE [LARGE SCALE GENOMIC DNA]</scope>
    <source>
        <strain evidence="2 3">N</strain>
    </source>
</reference>
<keyword evidence="1" id="KW-0812">Transmembrane</keyword>
<protein>
    <submittedName>
        <fullName evidence="2">DUF2752 domain-containing protein</fullName>
    </submittedName>
</protein>
<proteinExistence type="predicted"/>
<evidence type="ECO:0000313" key="2">
    <source>
        <dbReference type="EMBL" id="QUV93580.1"/>
    </source>
</evidence>
<dbReference type="Proteomes" id="UP000677668">
    <property type="component" value="Chromosome 1"/>
</dbReference>